<dbReference type="SUPFAM" id="SSF81324">
    <property type="entry name" value="Voltage-gated potassium channels"/>
    <property type="match status" value="1"/>
</dbReference>
<feature type="compositionally biased region" description="Basic and acidic residues" evidence="1">
    <location>
        <begin position="522"/>
        <end position="546"/>
    </location>
</feature>
<feature type="transmembrane region" description="Helical" evidence="2">
    <location>
        <begin position="223"/>
        <end position="245"/>
    </location>
</feature>
<dbReference type="SUPFAM" id="SSF51206">
    <property type="entry name" value="cAMP-binding domain-like"/>
    <property type="match status" value="1"/>
</dbReference>
<keyword evidence="2" id="KW-0812">Transmembrane</keyword>
<dbReference type="EMBL" id="JALNTZ010000007">
    <property type="protein sequence ID" value="KAJ3646282.1"/>
    <property type="molecule type" value="Genomic_DNA"/>
</dbReference>
<reference evidence="4" key="1">
    <citation type="journal article" date="2023" name="G3 (Bethesda)">
        <title>Whole genome assemblies of Zophobas morio and Tenebrio molitor.</title>
        <authorList>
            <person name="Kaur S."/>
            <person name="Stinson S.A."/>
            <person name="diCenzo G.C."/>
        </authorList>
    </citation>
    <scope>NUCLEOTIDE SEQUENCE</scope>
    <source>
        <strain evidence="4">QUZm001</strain>
    </source>
</reference>
<dbReference type="Gene3D" id="1.10.287.630">
    <property type="entry name" value="Helix hairpin bin"/>
    <property type="match status" value="1"/>
</dbReference>
<keyword evidence="2" id="KW-0472">Membrane</keyword>
<feature type="domain" description="Cyclic nucleotide-binding" evidence="3">
    <location>
        <begin position="395"/>
        <end position="511"/>
    </location>
</feature>
<keyword evidence="5" id="KW-1185">Reference proteome</keyword>
<dbReference type="GO" id="GO:0003254">
    <property type="term" value="P:regulation of membrane depolarization"/>
    <property type="evidence" value="ECO:0007669"/>
    <property type="project" value="TreeGrafter"/>
</dbReference>
<dbReference type="GO" id="GO:0005249">
    <property type="term" value="F:voltage-gated potassium channel activity"/>
    <property type="evidence" value="ECO:0007669"/>
    <property type="project" value="TreeGrafter"/>
</dbReference>
<dbReference type="CDD" id="cd00038">
    <property type="entry name" value="CAP_ED"/>
    <property type="match status" value="1"/>
</dbReference>
<dbReference type="AlphaFoldDB" id="A0AA38M8D5"/>
<dbReference type="PROSITE" id="PS50042">
    <property type="entry name" value="CNMP_BINDING_3"/>
    <property type="match status" value="1"/>
</dbReference>
<feature type="transmembrane region" description="Helical" evidence="2">
    <location>
        <begin position="87"/>
        <end position="106"/>
    </location>
</feature>
<dbReference type="InterPro" id="IPR018490">
    <property type="entry name" value="cNMP-bd_dom_sf"/>
</dbReference>
<dbReference type="InterPro" id="IPR000595">
    <property type="entry name" value="cNMP-bd_dom"/>
</dbReference>
<protein>
    <recommendedName>
        <fullName evidence="3">Cyclic nucleotide-binding domain-containing protein</fullName>
    </recommendedName>
</protein>
<dbReference type="Proteomes" id="UP001168821">
    <property type="component" value="Unassembled WGS sequence"/>
</dbReference>
<gene>
    <name evidence="4" type="ORF">Zmor_023875</name>
</gene>
<dbReference type="GO" id="GO:0098855">
    <property type="term" value="C:HCN channel complex"/>
    <property type="evidence" value="ECO:0007669"/>
    <property type="project" value="TreeGrafter"/>
</dbReference>
<dbReference type="Gene3D" id="1.10.287.70">
    <property type="match status" value="1"/>
</dbReference>
<comment type="caution">
    <text evidence="4">The sequence shown here is derived from an EMBL/GenBank/DDBJ whole genome shotgun (WGS) entry which is preliminary data.</text>
</comment>
<proteinExistence type="predicted"/>
<keyword evidence="2" id="KW-1133">Transmembrane helix</keyword>
<dbReference type="Gene3D" id="2.60.120.10">
    <property type="entry name" value="Jelly Rolls"/>
    <property type="match status" value="1"/>
</dbReference>
<dbReference type="SMART" id="SM00100">
    <property type="entry name" value="cNMP"/>
    <property type="match status" value="1"/>
</dbReference>
<organism evidence="4 5">
    <name type="scientific">Zophobas morio</name>
    <dbReference type="NCBI Taxonomy" id="2755281"/>
    <lineage>
        <taxon>Eukaryota</taxon>
        <taxon>Metazoa</taxon>
        <taxon>Ecdysozoa</taxon>
        <taxon>Arthropoda</taxon>
        <taxon>Hexapoda</taxon>
        <taxon>Insecta</taxon>
        <taxon>Pterygota</taxon>
        <taxon>Neoptera</taxon>
        <taxon>Endopterygota</taxon>
        <taxon>Coleoptera</taxon>
        <taxon>Polyphaga</taxon>
        <taxon>Cucujiformia</taxon>
        <taxon>Tenebrionidae</taxon>
        <taxon>Zophobas</taxon>
    </lineage>
</organism>
<evidence type="ECO:0000256" key="2">
    <source>
        <dbReference type="SAM" id="Phobius"/>
    </source>
</evidence>
<accession>A0AA38M8D5</accession>
<dbReference type="PANTHER" id="PTHR45689:SF14">
    <property type="entry name" value="CYCLIC NUCLEOTIDE-GATED CATION CHANNEL SUBUNIT A-LIKE PROTEIN"/>
    <property type="match status" value="1"/>
</dbReference>
<evidence type="ECO:0000313" key="5">
    <source>
        <dbReference type="Proteomes" id="UP001168821"/>
    </source>
</evidence>
<feature type="transmembrane region" description="Helical" evidence="2">
    <location>
        <begin position="292"/>
        <end position="317"/>
    </location>
</feature>
<evidence type="ECO:0000313" key="4">
    <source>
        <dbReference type="EMBL" id="KAJ3646282.1"/>
    </source>
</evidence>
<evidence type="ECO:0000256" key="1">
    <source>
        <dbReference type="SAM" id="MobiDB-lite"/>
    </source>
</evidence>
<name>A0AA38M8D5_9CUCU</name>
<feature type="transmembrane region" description="Helical" evidence="2">
    <location>
        <begin position="118"/>
        <end position="141"/>
    </location>
</feature>
<dbReference type="InterPro" id="IPR014710">
    <property type="entry name" value="RmlC-like_jellyroll"/>
</dbReference>
<feature type="region of interest" description="Disordered" evidence="1">
    <location>
        <begin position="518"/>
        <end position="546"/>
    </location>
</feature>
<sequence>MASTLHKVRRVEGHDCTLPQDDELITLYINGGLFVNLRRKFRQYLMVSAANPESKAVLRSTAQIRLEESRHLRKYYHMIHPFSEARITWEMIMIVVYFSLFLVMPLELATTLTPALILYLKFVLDLFSLADVALFFFTGYYDIKSHKVVMKPNSVFKSYIIPRFIFDFLSSLPYNMYIQYGNAYHLIHLKYFYLLKLTRLPTLIEYIRKFCIRMDLYSYKLSTVNFALWFLTLIWWATALTLVVYTTTNGEKSDISENVDNFSPTMESCYQVVKSFMLVAMSSIQTDKAISMLFNILCILIGSVLNMVILAQVMQIYRRHSSSRNKYDNLIQEIGEYMNYKELPTSIKNRVFRYVEFKFQKNIFKEGDILNTLSKILKQDILLHNCKKMVEKVDFFKGLPGSLILRLVTKLRSEIYLPNDVIVQAGITGNAMYFIYVGSVAVYTIHEQEICHLEDGSYFGEISLIINEPRVASVVAITNCEVFRLSRRDFLEAIEPYPNLSSRIRDSALARLKRTQMMMSQDQKEKEKDKDKDKDPAVKKEFKFLE</sequence>
<dbReference type="GO" id="GO:0035725">
    <property type="term" value="P:sodium ion transmembrane transport"/>
    <property type="evidence" value="ECO:0007669"/>
    <property type="project" value="TreeGrafter"/>
</dbReference>
<dbReference type="Pfam" id="PF00027">
    <property type="entry name" value="cNMP_binding"/>
    <property type="match status" value="1"/>
</dbReference>
<dbReference type="PANTHER" id="PTHR45689">
    <property type="entry name" value="I[[H]] CHANNEL, ISOFORM E"/>
    <property type="match status" value="1"/>
</dbReference>
<dbReference type="InterPro" id="IPR051413">
    <property type="entry name" value="K/Na_HCN_channel"/>
</dbReference>
<evidence type="ECO:0000259" key="3">
    <source>
        <dbReference type="PROSITE" id="PS50042"/>
    </source>
</evidence>